<dbReference type="InterPro" id="IPR006483">
    <property type="entry name" value="CRISPR-assoc_Cas3_HD"/>
</dbReference>
<keyword evidence="7" id="KW-0347">Helicase</keyword>
<comment type="similarity">
    <text evidence="1">In the N-terminal section; belongs to the CRISPR-associated nuclease Cas3-HD family.</text>
</comment>
<dbReference type="Pfam" id="PF22590">
    <property type="entry name" value="Cas3-like_C_2"/>
    <property type="match status" value="1"/>
</dbReference>
<keyword evidence="3" id="KW-0540">Nuclease</keyword>
<dbReference type="CDD" id="cd09641">
    <property type="entry name" value="Cas3''_I"/>
    <property type="match status" value="1"/>
</dbReference>
<dbReference type="SUPFAM" id="SSF52540">
    <property type="entry name" value="P-loop containing nucleoside triphosphate hydrolases"/>
    <property type="match status" value="1"/>
</dbReference>
<keyword evidence="6" id="KW-0378">Hydrolase</keyword>
<dbReference type="GO" id="GO:0005829">
    <property type="term" value="C:cytosol"/>
    <property type="evidence" value="ECO:0007669"/>
    <property type="project" value="TreeGrafter"/>
</dbReference>
<dbReference type="NCBIfam" id="TIGR01587">
    <property type="entry name" value="cas3_core"/>
    <property type="match status" value="1"/>
</dbReference>
<evidence type="ECO:0000259" key="11">
    <source>
        <dbReference type="PROSITE" id="PS51643"/>
    </source>
</evidence>
<dbReference type="GO" id="GO:0004518">
    <property type="term" value="F:nuclease activity"/>
    <property type="evidence" value="ECO:0007669"/>
    <property type="project" value="UniProtKB-KW"/>
</dbReference>
<evidence type="ECO:0000313" key="13">
    <source>
        <dbReference type="Proteomes" id="UP000651482"/>
    </source>
</evidence>
<dbReference type="GO" id="GO:0051607">
    <property type="term" value="P:defense response to virus"/>
    <property type="evidence" value="ECO:0007669"/>
    <property type="project" value="UniProtKB-KW"/>
</dbReference>
<dbReference type="InterPro" id="IPR014001">
    <property type="entry name" value="Helicase_ATP-bd"/>
</dbReference>
<dbReference type="Pfam" id="PF00270">
    <property type="entry name" value="DEAD"/>
    <property type="match status" value="1"/>
</dbReference>
<dbReference type="InterPro" id="IPR054712">
    <property type="entry name" value="Cas3-like_dom"/>
</dbReference>
<dbReference type="Proteomes" id="UP000651482">
    <property type="component" value="Unassembled WGS sequence"/>
</dbReference>
<dbReference type="AlphaFoldDB" id="A0A926D957"/>
<evidence type="ECO:0000256" key="8">
    <source>
        <dbReference type="ARBA" id="ARBA00022840"/>
    </source>
</evidence>
<dbReference type="Gene3D" id="3.40.50.300">
    <property type="entry name" value="P-loop containing nucleotide triphosphate hydrolases"/>
    <property type="match status" value="2"/>
</dbReference>
<dbReference type="PANTHER" id="PTHR47959">
    <property type="entry name" value="ATP-DEPENDENT RNA HELICASE RHLE-RELATED"/>
    <property type="match status" value="1"/>
</dbReference>
<dbReference type="InterPro" id="IPR027417">
    <property type="entry name" value="P-loop_NTPase"/>
</dbReference>
<name>A0A926D957_9FIRM</name>
<dbReference type="GO" id="GO:0003676">
    <property type="term" value="F:nucleic acid binding"/>
    <property type="evidence" value="ECO:0007669"/>
    <property type="project" value="InterPro"/>
</dbReference>
<sequence length="739" mass="82694">MDKTKEYYAKSKNAEGHQETVQAHLQNVADLAKKFGTSCGLDPAARLAGQTHDFGKYTLLFQDVIKGIRTGIDHAMGGACFLENVYKGSAGIRPVIEAVNGHHDGLVTYDAIKPELHAMVDKTKNARGNDGKTPSIENVDQLKEAARAFTADFPDFRPPRLPAPPTAELESMLYTRMLFSCLVDADYTASALNDDGAYLDRAEDNYFEPQMLLKKLYAYRDNIKQKSTADRILNAYRDEVFDQCGKMGEKPEGLYTLTAPTGTGKTLALLHFALRHCAQYGKKRIIIVLPFLTLAEQNAATYAKIVPGVLVDHSQSDLPDKARELAARWSAPVIITTSVRFFESLFSDRPTVCRKLHNIADSVVVFDEAQSLPANLTSATLRTVNELCARYHTTMVFSSATQPDFSARKDLDWTPREILPEHAKMFKALQRVDVEWRIQKETPLASIAAEMAKQDSVCTIVNLRRHARAVASELSRLCPEDTVFFLTTDLCPAHRSRQIQTIRERLDKKLPCRVVATQCIEAGVDLDFGALYRALAPLDAIVQAAGRCNRNGRDRAGHMVVFCPEDSRMPYPDEWYNNAAATVQEMEPPFSIHDPEKIREYYQRLFDDAKDKAKLRKAIEARSFAQTAAEYKLIENTGAQVIVPYAGAQELYARIAEQMRTMGITSALLKEAAPITMTCFAKNLNIYAEEIPFAHHGKKSVGDQISGSHIYLLRPQYESFYSAELGLHLPQENQFDSIF</sequence>
<dbReference type="EMBL" id="JACRSN010000007">
    <property type="protein sequence ID" value="MBC8533619.1"/>
    <property type="molecule type" value="Genomic_DNA"/>
</dbReference>
<feature type="domain" description="Helicase ATP-binding" evidence="10">
    <location>
        <begin position="246"/>
        <end position="420"/>
    </location>
</feature>
<dbReference type="InterPro" id="IPR038257">
    <property type="entry name" value="CRISPR-assoc_Cas3_HD_sf"/>
</dbReference>
<reference evidence="12" key="1">
    <citation type="submission" date="2020-08" db="EMBL/GenBank/DDBJ databases">
        <title>Genome public.</title>
        <authorList>
            <person name="Liu C."/>
            <person name="Sun Q."/>
        </authorList>
    </citation>
    <scope>NUCLEOTIDE SEQUENCE</scope>
    <source>
        <strain evidence="12">NSJ-40</strain>
    </source>
</reference>
<accession>A0A926D957</accession>
<evidence type="ECO:0000256" key="1">
    <source>
        <dbReference type="ARBA" id="ARBA00006847"/>
    </source>
</evidence>
<comment type="caution">
    <text evidence="12">The sequence shown here is derived from an EMBL/GenBank/DDBJ whole genome shotgun (WGS) entry which is preliminary data.</text>
</comment>
<keyword evidence="9" id="KW-0051">Antiviral defense</keyword>
<dbReference type="CDD" id="cd17930">
    <property type="entry name" value="DEXHc_cas3"/>
    <property type="match status" value="1"/>
</dbReference>
<evidence type="ECO:0000259" key="10">
    <source>
        <dbReference type="PROSITE" id="PS51192"/>
    </source>
</evidence>
<keyword evidence="13" id="KW-1185">Reference proteome</keyword>
<evidence type="ECO:0000256" key="6">
    <source>
        <dbReference type="ARBA" id="ARBA00022801"/>
    </source>
</evidence>
<dbReference type="SMART" id="SM00487">
    <property type="entry name" value="DEXDc"/>
    <property type="match status" value="1"/>
</dbReference>
<dbReference type="SUPFAM" id="SSF109604">
    <property type="entry name" value="HD-domain/PDEase-like"/>
    <property type="match status" value="1"/>
</dbReference>
<evidence type="ECO:0000256" key="9">
    <source>
        <dbReference type="ARBA" id="ARBA00023118"/>
    </source>
</evidence>
<dbReference type="GO" id="GO:0005524">
    <property type="term" value="F:ATP binding"/>
    <property type="evidence" value="ECO:0007669"/>
    <property type="project" value="UniProtKB-KW"/>
</dbReference>
<evidence type="ECO:0000313" key="12">
    <source>
        <dbReference type="EMBL" id="MBC8533619.1"/>
    </source>
</evidence>
<evidence type="ECO:0000256" key="3">
    <source>
        <dbReference type="ARBA" id="ARBA00022722"/>
    </source>
</evidence>
<feature type="domain" description="HD Cas3-type" evidence="11">
    <location>
        <begin position="14"/>
        <end position="188"/>
    </location>
</feature>
<evidence type="ECO:0000256" key="5">
    <source>
        <dbReference type="ARBA" id="ARBA00022741"/>
    </source>
</evidence>
<dbReference type="PANTHER" id="PTHR47959:SF16">
    <property type="entry name" value="CRISPR-ASSOCIATED NUCLEASE_HELICASE CAS3-RELATED"/>
    <property type="match status" value="1"/>
</dbReference>
<keyword evidence="4" id="KW-0479">Metal-binding</keyword>
<dbReference type="GO" id="GO:0003724">
    <property type="term" value="F:RNA helicase activity"/>
    <property type="evidence" value="ECO:0007669"/>
    <property type="project" value="TreeGrafter"/>
</dbReference>
<organism evidence="12 13">
    <name type="scientific">Yeguia hominis</name>
    <dbReference type="NCBI Taxonomy" id="2763662"/>
    <lineage>
        <taxon>Bacteria</taxon>
        <taxon>Bacillati</taxon>
        <taxon>Bacillota</taxon>
        <taxon>Clostridia</taxon>
        <taxon>Eubacteriales</taxon>
        <taxon>Yeguiaceae</taxon>
        <taxon>Yeguia</taxon>
    </lineage>
</organism>
<dbReference type="GO" id="GO:0046872">
    <property type="term" value="F:metal ion binding"/>
    <property type="evidence" value="ECO:0007669"/>
    <property type="project" value="UniProtKB-KW"/>
</dbReference>
<dbReference type="NCBIfam" id="TIGR01596">
    <property type="entry name" value="cas3_HD"/>
    <property type="match status" value="1"/>
</dbReference>
<protein>
    <submittedName>
        <fullName evidence="12">CRISPR-associated helicase Cas3</fullName>
    </submittedName>
</protein>
<proteinExistence type="inferred from homology"/>
<dbReference type="InterPro" id="IPR006474">
    <property type="entry name" value="Helicase_Cas3_CRISPR-ass_core"/>
</dbReference>
<dbReference type="GO" id="GO:0016787">
    <property type="term" value="F:hydrolase activity"/>
    <property type="evidence" value="ECO:0007669"/>
    <property type="project" value="UniProtKB-KW"/>
</dbReference>
<evidence type="ECO:0000256" key="2">
    <source>
        <dbReference type="ARBA" id="ARBA00009046"/>
    </source>
</evidence>
<dbReference type="PROSITE" id="PS51192">
    <property type="entry name" value="HELICASE_ATP_BIND_1"/>
    <property type="match status" value="1"/>
</dbReference>
<dbReference type="InterPro" id="IPR050079">
    <property type="entry name" value="DEAD_box_RNA_helicase"/>
</dbReference>
<evidence type="ECO:0000256" key="7">
    <source>
        <dbReference type="ARBA" id="ARBA00022806"/>
    </source>
</evidence>
<dbReference type="InterPro" id="IPR011545">
    <property type="entry name" value="DEAD/DEAH_box_helicase_dom"/>
</dbReference>
<evidence type="ECO:0000256" key="4">
    <source>
        <dbReference type="ARBA" id="ARBA00022723"/>
    </source>
</evidence>
<gene>
    <name evidence="12" type="primary">cas3</name>
    <name evidence="12" type="ORF">IAG03_06285</name>
</gene>
<dbReference type="PROSITE" id="PS51643">
    <property type="entry name" value="HD_CAS3"/>
    <property type="match status" value="1"/>
</dbReference>
<comment type="similarity">
    <text evidence="2">In the central section; belongs to the CRISPR-associated helicase Cas3 family.</text>
</comment>
<dbReference type="Gene3D" id="1.10.3210.30">
    <property type="match status" value="1"/>
</dbReference>
<keyword evidence="5" id="KW-0547">Nucleotide-binding</keyword>
<dbReference type="RefSeq" id="WP_249319159.1">
    <property type="nucleotide sequence ID" value="NZ_JACRSN010000007.1"/>
</dbReference>
<keyword evidence="8" id="KW-0067">ATP-binding</keyword>